<organism evidence="1 2">
    <name type="scientific">Dentiscutata heterogama</name>
    <dbReference type="NCBI Taxonomy" id="1316150"/>
    <lineage>
        <taxon>Eukaryota</taxon>
        <taxon>Fungi</taxon>
        <taxon>Fungi incertae sedis</taxon>
        <taxon>Mucoromycota</taxon>
        <taxon>Glomeromycotina</taxon>
        <taxon>Glomeromycetes</taxon>
        <taxon>Diversisporales</taxon>
        <taxon>Gigasporaceae</taxon>
        <taxon>Dentiscutata</taxon>
    </lineage>
</organism>
<reference evidence="1" key="1">
    <citation type="submission" date="2021-06" db="EMBL/GenBank/DDBJ databases">
        <authorList>
            <person name="Kallberg Y."/>
            <person name="Tangrot J."/>
            <person name="Rosling A."/>
        </authorList>
    </citation>
    <scope>NUCLEOTIDE SEQUENCE</scope>
    <source>
        <strain evidence="1">IL203A</strain>
    </source>
</reference>
<evidence type="ECO:0000313" key="2">
    <source>
        <dbReference type="Proteomes" id="UP000789702"/>
    </source>
</evidence>
<evidence type="ECO:0000313" key="1">
    <source>
        <dbReference type="EMBL" id="CAG8465008.1"/>
    </source>
</evidence>
<dbReference type="Proteomes" id="UP000789702">
    <property type="component" value="Unassembled WGS sequence"/>
</dbReference>
<comment type="caution">
    <text evidence="1">The sequence shown here is derived from an EMBL/GenBank/DDBJ whole genome shotgun (WGS) entry which is preliminary data.</text>
</comment>
<sequence length="185" mass="21140">MLVDSELINKNIALKLMRWIDEPIDDKIPIGFGYYFKFLFRSNNSDGPSFEKFHKKCDNKGATIVVAKISNSNKLVGGYNPLDWKGDNEWKQTTDSFLFRFELDSCRMKAKVSRISNHASGFAICCNSDEPSFGEGPDLHFSDSINILKSKTKFYSKILSVSSLKFSYYEVFQVVRSFTESFTQG</sequence>
<accession>A0ACA9KC24</accession>
<name>A0ACA9KC24_9GLOM</name>
<gene>
    <name evidence="1" type="ORF">DHETER_LOCUS1455</name>
</gene>
<proteinExistence type="predicted"/>
<protein>
    <submittedName>
        <fullName evidence="1">1268_t:CDS:1</fullName>
    </submittedName>
</protein>
<dbReference type="EMBL" id="CAJVPU010000872">
    <property type="protein sequence ID" value="CAG8465008.1"/>
    <property type="molecule type" value="Genomic_DNA"/>
</dbReference>
<keyword evidence="2" id="KW-1185">Reference proteome</keyword>